<accession>A0A7W7HSE9</accession>
<gene>
    <name evidence="1" type="ORF">BJ971_000528</name>
</gene>
<dbReference type="RefSeq" id="WP_184989429.1">
    <property type="nucleotide sequence ID" value="NZ_BOMK01000050.1"/>
</dbReference>
<sequence length="288" mass="31119">MAALPPLIAQWRSLTFTDGVVLHPVTEKPHDGLRVVAGLHPYPGAAYRLMLREDDVPEPTPEEALVAARLEDADTLAAAEWERGRVAVARATGRVATTWHTYAITLEADDRDRTCFTVHHDRSGTRARVEFSSGPIDVLLQVPDWLGSHGLLSGMVSARVQIDAGRLPPYENGEPQLVATVTHPRGRAVAELGMARAEPGRWTVTTSAAARGVGWLRPLVGLVAPFLRRPVQRGLDDFLVALPQRLDVLNQEIAAHYPAPPDPHTLAAQVMADLISSVPAVTPASSRG</sequence>
<name>A0A7W7HSE9_9ACTN</name>
<proteinExistence type="predicted"/>
<comment type="caution">
    <text evidence="1">The sequence shown here is derived from an EMBL/GenBank/DDBJ whole genome shotgun (WGS) entry which is preliminary data.</text>
</comment>
<evidence type="ECO:0000313" key="2">
    <source>
        <dbReference type="Proteomes" id="UP000578112"/>
    </source>
</evidence>
<dbReference type="Proteomes" id="UP000578112">
    <property type="component" value="Unassembled WGS sequence"/>
</dbReference>
<organism evidence="1 2">
    <name type="scientific">Actinoplanes digitatis</name>
    <dbReference type="NCBI Taxonomy" id="1868"/>
    <lineage>
        <taxon>Bacteria</taxon>
        <taxon>Bacillati</taxon>
        <taxon>Actinomycetota</taxon>
        <taxon>Actinomycetes</taxon>
        <taxon>Micromonosporales</taxon>
        <taxon>Micromonosporaceae</taxon>
        <taxon>Actinoplanes</taxon>
    </lineage>
</organism>
<reference evidence="1 2" key="1">
    <citation type="submission" date="2020-08" db="EMBL/GenBank/DDBJ databases">
        <title>Sequencing the genomes of 1000 actinobacteria strains.</title>
        <authorList>
            <person name="Klenk H.-P."/>
        </authorList>
    </citation>
    <scope>NUCLEOTIDE SEQUENCE [LARGE SCALE GENOMIC DNA]</scope>
    <source>
        <strain evidence="1 2">DSM 43149</strain>
    </source>
</reference>
<dbReference type="EMBL" id="JACHNH010000001">
    <property type="protein sequence ID" value="MBB4759972.1"/>
    <property type="molecule type" value="Genomic_DNA"/>
</dbReference>
<dbReference type="AlphaFoldDB" id="A0A7W7HSE9"/>
<evidence type="ECO:0000313" key="1">
    <source>
        <dbReference type="EMBL" id="MBB4759972.1"/>
    </source>
</evidence>
<keyword evidence="2" id="KW-1185">Reference proteome</keyword>
<protein>
    <submittedName>
        <fullName evidence="1">Uncharacterized protein</fullName>
    </submittedName>
</protein>